<dbReference type="PANTHER" id="PTHR12110">
    <property type="entry name" value="HYDROXYPYRUVATE ISOMERASE"/>
    <property type="match status" value="1"/>
</dbReference>
<sequence length="275" mass="28958">MTLSLASVQLYTLAKEFSDDPGGSLEKLAAIGLKNVEAFDFVRRPAEIRAALDASGLASPTGHAPLLSDQLWTPDGSIPTPAVEVVFAAAAEIGIKTVIDPFVPAERWLTEDGVADIADRLNHAAEVAAAFGLTVGYHNHAQEFCASFNGRSAYELFVASTDDRVGLELDLFWALTGGQDVPALVSRLGSRLVAVHVKDGVVPTENPFAPNAPTFGSDTLDQRRPGEGAVPLATALKAGENAIQYAVIEYDNAPGDVFADIQASYDFLISGGYAA</sequence>
<protein>
    <submittedName>
        <fullName evidence="3">Sugar phosphate isomerase/epimerase</fullName>
    </submittedName>
</protein>
<name>A0A8I0SBU8_9MICO</name>
<evidence type="ECO:0000313" key="3">
    <source>
        <dbReference type="EMBL" id="MBF4632586.1"/>
    </source>
</evidence>
<dbReference type="InterPro" id="IPR036237">
    <property type="entry name" value="Xyl_isomerase-like_sf"/>
</dbReference>
<comment type="caution">
    <text evidence="3">The sequence shown here is derived from an EMBL/GenBank/DDBJ whole genome shotgun (WGS) entry which is preliminary data.</text>
</comment>
<dbReference type="Proteomes" id="UP000634579">
    <property type="component" value="Unassembled WGS sequence"/>
</dbReference>
<dbReference type="GO" id="GO:0016853">
    <property type="term" value="F:isomerase activity"/>
    <property type="evidence" value="ECO:0007669"/>
    <property type="project" value="UniProtKB-KW"/>
</dbReference>
<evidence type="ECO:0000259" key="2">
    <source>
        <dbReference type="Pfam" id="PF01261"/>
    </source>
</evidence>
<dbReference type="InterPro" id="IPR013022">
    <property type="entry name" value="Xyl_isomerase-like_TIM-brl"/>
</dbReference>
<evidence type="ECO:0000256" key="1">
    <source>
        <dbReference type="ARBA" id="ARBA00023277"/>
    </source>
</evidence>
<keyword evidence="1" id="KW-0119">Carbohydrate metabolism</keyword>
<dbReference type="InterPro" id="IPR050312">
    <property type="entry name" value="IolE/XylAMocC-like"/>
</dbReference>
<accession>A0A8I0SBU8</accession>
<keyword evidence="3" id="KW-0413">Isomerase</keyword>
<dbReference type="AlphaFoldDB" id="A0A8I0SBU8"/>
<feature type="domain" description="Xylose isomerase-like TIM barrel" evidence="2">
    <location>
        <begin position="26"/>
        <end position="238"/>
    </location>
</feature>
<dbReference type="EMBL" id="JADKRP010000005">
    <property type="protein sequence ID" value="MBF4632586.1"/>
    <property type="molecule type" value="Genomic_DNA"/>
</dbReference>
<proteinExistence type="predicted"/>
<evidence type="ECO:0000313" key="4">
    <source>
        <dbReference type="Proteomes" id="UP000634579"/>
    </source>
</evidence>
<dbReference type="SUPFAM" id="SSF51658">
    <property type="entry name" value="Xylose isomerase-like"/>
    <property type="match status" value="1"/>
</dbReference>
<gene>
    <name evidence="3" type="ORF">ITJ42_15305</name>
</gene>
<dbReference type="PANTHER" id="PTHR12110:SF41">
    <property type="entry name" value="INOSOSE DEHYDRATASE"/>
    <property type="match status" value="1"/>
</dbReference>
<keyword evidence="4" id="KW-1185">Reference proteome</keyword>
<reference evidence="3 4" key="1">
    <citation type="submission" date="2020-10" db="EMBL/GenBank/DDBJ databases">
        <title>Draft genome sequences of plant-associated actinobacteria.</title>
        <authorList>
            <person name="Tarlachkov S.V."/>
            <person name="Starodumova I.P."/>
            <person name="Dorofeeva L.V."/>
            <person name="Prisyazhnaya N.V."/>
            <person name="Roubtsova T.V."/>
            <person name="Chizhov V.N."/>
            <person name="Nadler S.A."/>
            <person name="Subbotin S.A."/>
            <person name="Evtushenko L.I."/>
        </authorList>
    </citation>
    <scope>NUCLEOTIDE SEQUENCE [LARGE SCALE GENOMIC DNA]</scope>
    <source>
        <strain evidence="3 4">VKM Ac-2886</strain>
    </source>
</reference>
<dbReference type="RefSeq" id="WP_194676162.1">
    <property type="nucleotide sequence ID" value="NZ_JADKRP010000005.1"/>
</dbReference>
<dbReference type="Gene3D" id="3.20.20.150">
    <property type="entry name" value="Divalent-metal-dependent TIM barrel enzymes"/>
    <property type="match status" value="1"/>
</dbReference>
<dbReference type="Pfam" id="PF01261">
    <property type="entry name" value="AP_endonuc_2"/>
    <property type="match status" value="1"/>
</dbReference>
<organism evidence="3 4">
    <name type="scientific">Clavibacter phaseoli</name>
    <dbReference type="NCBI Taxonomy" id="1734031"/>
    <lineage>
        <taxon>Bacteria</taxon>
        <taxon>Bacillati</taxon>
        <taxon>Actinomycetota</taxon>
        <taxon>Actinomycetes</taxon>
        <taxon>Micrococcales</taxon>
        <taxon>Microbacteriaceae</taxon>
        <taxon>Clavibacter</taxon>
    </lineage>
</organism>